<accession>A0A8H5G9Q9</accession>
<evidence type="ECO:0000256" key="1">
    <source>
        <dbReference type="SAM" id="MobiDB-lite"/>
    </source>
</evidence>
<dbReference type="EMBL" id="JAACJO010000003">
    <property type="protein sequence ID" value="KAF5360963.1"/>
    <property type="molecule type" value="Genomic_DNA"/>
</dbReference>
<sequence length="534" mass="60255">MGKSKSKKGQLKRYSTPADRYLIITDPWGGTPWQANFFNNVTAWFEIMLKPQYPGSRNVVVELPDYIDVTPLLGAHYWKEFLVPPHCFNVADRASYIYEFDYRNHAIPPTQGIFFLSHTSLYHTDEAGVTQVGGHQASQPTPRFEMASTFATHIHHPGQHQTLHSLLRNNFLWKKYSFLDKYHSLTYRHFLLCHHSQICWTCQGWHLSREETGKIVEKARVRVPEVVIGVGVLKESMGLTLASISSPLSSQAPPSTTNRDPRRRIQSGQDESVTLDLPHQPPGHLSETAEAFLATIASASTPNITGSSSSMPPPLLPLSPPNTSKLKMAKKMDPYEEEEQAMTFLRQSSTVETTTSTLPSYSSLTNEPSIKTETESKIEVKHEPRDHTHEDGDGYTPSTDLLDAFSSIQSEIEDVKPSIKEERVDPMNEDEDYRPSEELEEAFSSLQDPEISANHEDGYTPSEDLLLALASLPQDMIDFGRRDGHVSDVVRVKDEPRDDDDFRIPSWPVRLKREPSSPEEASGALYAKRVKLEQ</sequence>
<organism evidence="2 3">
    <name type="scientific">Leucocoprinus leucothites</name>
    <dbReference type="NCBI Taxonomy" id="201217"/>
    <lineage>
        <taxon>Eukaryota</taxon>
        <taxon>Fungi</taxon>
        <taxon>Dikarya</taxon>
        <taxon>Basidiomycota</taxon>
        <taxon>Agaricomycotina</taxon>
        <taxon>Agaricomycetes</taxon>
        <taxon>Agaricomycetidae</taxon>
        <taxon>Agaricales</taxon>
        <taxon>Agaricineae</taxon>
        <taxon>Agaricaceae</taxon>
        <taxon>Leucocoprinus</taxon>
    </lineage>
</organism>
<gene>
    <name evidence="2" type="ORF">D9756_005162</name>
</gene>
<dbReference type="Proteomes" id="UP000559027">
    <property type="component" value="Unassembled WGS sequence"/>
</dbReference>
<feature type="compositionally biased region" description="Pro residues" evidence="1">
    <location>
        <begin position="311"/>
        <end position="320"/>
    </location>
</feature>
<feature type="compositionally biased region" description="Basic and acidic residues" evidence="1">
    <location>
        <begin position="370"/>
        <end position="392"/>
    </location>
</feature>
<proteinExistence type="predicted"/>
<feature type="compositionally biased region" description="Low complexity" evidence="1">
    <location>
        <begin position="353"/>
        <end position="365"/>
    </location>
</feature>
<dbReference type="OrthoDB" id="2996389at2759"/>
<feature type="region of interest" description="Disordered" evidence="1">
    <location>
        <begin position="303"/>
        <end position="445"/>
    </location>
</feature>
<evidence type="ECO:0000313" key="3">
    <source>
        <dbReference type="Proteomes" id="UP000559027"/>
    </source>
</evidence>
<feature type="compositionally biased region" description="Basic and acidic residues" evidence="1">
    <location>
        <begin position="484"/>
        <end position="503"/>
    </location>
</feature>
<evidence type="ECO:0000313" key="2">
    <source>
        <dbReference type="EMBL" id="KAF5360963.1"/>
    </source>
</evidence>
<feature type="region of interest" description="Disordered" evidence="1">
    <location>
        <begin position="484"/>
        <end position="534"/>
    </location>
</feature>
<name>A0A8H5G9Q9_9AGAR</name>
<keyword evidence="3" id="KW-1185">Reference proteome</keyword>
<comment type="caution">
    <text evidence="2">The sequence shown here is derived from an EMBL/GenBank/DDBJ whole genome shotgun (WGS) entry which is preliminary data.</text>
</comment>
<dbReference type="AlphaFoldDB" id="A0A8H5G9Q9"/>
<feature type="compositionally biased region" description="Polar residues" evidence="1">
    <location>
        <begin position="245"/>
        <end position="258"/>
    </location>
</feature>
<reference evidence="2 3" key="1">
    <citation type="journal article" date="2020" name="ISME J.">
        <title>Uncovering the hidden diversity of litter-decomposition mechanisms in mushroom-forming fungi.</title>
        <authorList>
            <person name="Floudas D."/>
            <person name="Bentzer J."/>
            <person name="Ahren D."/>
            <person name="Johansson T."/>
            <person name="Persson P."/>
            <person name="Tunlid A."/>
        </authorList>
    </citation>
    <scope>NUCLEOTIDE SEQUENCE [LARGE SCALE GENOMIC DNA]</scope>
    <source>
        <strain evidence="2 3">CBS 146.42</strain>
    </source>
</reference>
<feature type="compositionally biased region" description="Basic and acidic residues" evidence="1">
    <location>
        <begin position="413"/>
        <end position="426"/>
    </location>
</feature>
<protein>
    <submittedName>
        <fullName evidence="2">Uncharacterized protein</fullName>
    </submittedName>
</protein>
<feature type="region of interest" description="Disordered" evidence="1">
    <location>
        <begin position="245"/>
        <end position="266"/>
    </location>
</feature>